<keyword evidence="1" id="KW-0812">Transmembrane</keyword>
<feature type="transmembrane region" description="Helical" evidence="1">
    <location>
        <begin position="164"/>
        <end position="187"/>
    </location>
</feature>
<reference evidence="2 3" key="1">
    <citation type="submission" date="2019-06" db="EMBL/GenBank/DDBJ databases">
        <title>Sorghum-associated microbial communities from plants grown in Nebraska, USA.</title>
        <authorList>
            <person name="Schachtman D."/>
        </authorList>
    </citation>
    <scope>NUCLEOTIDE SEQUENCE [LARGE SCALE GENOMIC DNA]</scope>
    <source>
        <strain evidence="2 3">110</strain>
    </source>
</reference>
<evidence type="ECO:0008006" key="4">
    <source>
        <dbReference type="Google" id="ProtNLM"/>
    </source>
</evidence>
<accession>A0A543E9R3</accession>
<organism evidence="2 3">
    <name type="scientific">Chryseobacterium aquifrigidense</name>
    <dbReference type="NCBI Taxonomy" id="558021"/>
    <lineage>
        <taxon>Bacteria</taxon>
        <taxon>Pseudomonadati</taxon>
        <taxon>Bacteroidota</taxon>
        <taxon>Flavobacteriia</taxon>
        <taxon>Flavobacteriales</taxon>
        <taxon>Weeksellaceae</taxon>
        <taxon>Chryseobacterium group</taxon>
        <taxon>Chryseobacterium</taxon>
    </lineage>
</organism>
<gene>
    <name evidence="2" type="ORF">FB551_4125</name>
</gene>
<sequence>MKTRILILILLSSLLLGCRTKHKTSFYSKEGKTEIERVKLDSVKEKTVKESTKKVTDQTVKKQVQDFSGDIVIKGKSDTLNPLIFHNVVSGDTLQSIVIRGTADYYINNHYRKSAEDKKETLSEEKTNIIQDLAKTAVSKETIKKVAAEVEKKTNDIKAKGFQAGMWIVLAVFGVVAIVIFGVYKYLKRK</sequence>
<keyword evidence="1" id="KW-1133">Transmembrane helix</keyword>
<evidence type="ECO:0000313" key="3">
    <source>
        <dbReference type="Proteomes" id="UP000316437"/>
    </source>
</evidence>
<comment type="caution">
    <text evidence="2">The sequence shown here is derived from an EMBL/GenBank/DDBJ whole genome shotgun (WGS) entry which is preliminary data.</text>
</comment>
<keyword evidence="3" id="KW-1185">Reference proteome</keyword>
<evidence type="ECO:0000313" key="2">
    <source>
        <dbReference type="EMBL" id="TQM18344.1"/>
    </source>
</evidence>
<name>A0A543E9R3_9FLAO</name>
<dbReference type="Proteomes" id="UP000316437">
    <property type="component" value="Unassembled WGS sequence"/>
</dbReference>
<dbReference type="RefSeq" id="WP_142018698.1">
    <property type="nucleotide sequence ID" value="NZ_VFPD01000003.1"/>
</dbReference>
<proteinExistence type="predicted"/>
<dbReference type="PROSITE" id="PS51257">
    <property type="entry name" value="PROKAR_LIPOPROTEIN"/>
    <property type="match status" value="1"/>
</dbReference>
<dbReference type="AlphaFoldDB" id="A0A543E9R3"/>
<keyword evidence="1" id="KW-0472">Membrane</keyword>
<dbReference type="EMBL" id="VFPD01000003">
    <property type="protein sequence ID" value="TQM18344.1"/>
    <property type="molecule type" value="Genomic_DNA"/>
</dbReference>
<evidence type="ECO:0000256" key="1">
    <source>
        <dbReference type="SAM" id="Phobius"/>
    </source>
</evidence>
<protein>
    <recommendedName>
        <fullName evidence="4">Lipoprotein</fullName>
    </recommendedName>
</protein>